<proteinExistence type="predicted"/>
<evidence type="ECO:0000313" key="1">
    <source>
        <dbReference type="EMBL" id="KAI9902411.1"/>
    </source>
</evidence>
<evidence type="ECO:0000313" key="2">
    <source>
        <dbReference type="Proteomes" id="UP001163324"/>
    </source>
</evidence>
<comment type="caution">
    <text evidence="1">The sequence shown here is derived from an EMBL/GenBank/DDBJ whole genome shotgun (WGS) entry which is preliminary data.</text>
</comment>
<dbReference type="EMBL" id="CM047941">
    <property type="protein sequence ID" value="KAI9902411.1"/>
    <property type="molecule type" value="Genomic_DNA"/>
</dbReference>
<reference evidence="1" key="1">
    <citation type="submission" date="2022-10" db="EMBL/GenBank/DDBJ databases">
        <title>Complete Genome of Trichothecium roseum strain YXFP-22015, a Plant Pathogen Isolated from Citrus.</title>
        <authorList>
            <person name="Wang Y."/>
            <person name="Zhu L."/>
        </authorList>
    </citation>
    <scope>NUCLEOTIDE SEQUENCE</scope>
    <source>
        <strain evidence="1">YXFP-22015</strain>
    </source>
</reference>
<accession>A0ACC0V7H2</accession>
<dbReference type="Proteomes" id="UP001163324">
    <property type="component" value="Chromosome 2"/>
</dbReference>
<gene>
    <name evidence="1" type="ORF">N3K66_001763</name>
</gene>
<protein>
    <submittedName>
        <fullName evidence="1">Uncharacterized protein</fullName>
    </submittedName>
</protein>
<keyword evidence="2" id="KW-1185">Reference proteome</keyword>
<sequence length="192" mass="21820">MHEAFWASHINRAARSGILLGAREQQEEEDARARDDEHDIDGNACCWRGFRCLFPPGKGWEPYSVNYEPGPDRDWERFLKLAGRDAYMRRTEGWGNLTASTHQDLGLDTGLFYTTSIIVVDPSHQRRGIGQALDTAARNAVKASGTKLFVRIHEHILGFYRSQGYRVIASPTYTLGEAKPFLVHFLLHDCQE</sequence>
<name>A0ACC0V7H2_9HYPO</name>
<organism evidence="1 2">
    <name type="scientific">Trichothecium roseum</name>
    <dbReference type="NCBI Taxonomy" id="47278"/>
    <lineage>
        <taxon>Eukaryota</taxon>
        <taxon>Fungi</taxon>
        <taxon>Dikarya</taxon>
        <taxon>Ascomycota</taxon>
        <taxon>Pezizomycotina</taxon>
        <taxon>Sordariomycetes</taxon>
        <taxon>Hypocreomycetidae</taxon>
        <taxon>Hypocreales</taxon>
        <taxon>Hypocreales incertae sedis</taxon>
        <taxon>Trichothecium</taxon>
    </lineage>
</organism>